<evidence type="ECO:0000256" key="2">
    <source>
        <dbReference type="ARBA" id="ARBA00013194"/>
    </source>
</evidence>
<dbReference type="CDD" id="cd00317">
    <property type="entry name" value="cyclophilin"/>
    <property type="match status" value="1"/>
</dbReference>
<evidence type="ECO:0000313" key="7">
    <source>
        <dbReference type="EMBL" id="SIO12975.1"/>
    </source>
</evidence>
<comment type="similarity">
    <text evidence="1">Belongs to the cyclophilin-type PPIase family.</text>
</comment>
<dbReference type="PROSITE" id="PS00170">
    <property type="entry name" value="CSA_PPIASE_1"/>
    <property type="match status" value="1"/>
</dbReference>
<evidence type="ECO:0000256" key="4">
    <source>
        <dbReference type="ARBA" id="ARBA00023235"/>
    </source>
</evidence>
<feature type="domain" description="PPIase cyclophilin-type" evidence="6">
    <location>
        <begin position="27"/>
        <end position="263"/>
    </location>
</feature>
<name>A0A1N6H017_9BACT</name>
<feature type="chain" id="PRO_5012478343" description="peptidylprolyl isomerase" evidence="5">
    <location>
        <begin position="22"/>
        <end position="282"/>
    </location>
</feature>
<dbReference type="EC" id="5.2.1.8" evidence="2"/>
<evidence type="ECO:0000256" key="3">
    <source>
        <dbReference type="ARBA" id="ARBA00023110"/>
    </source>
</evidence>
<dbReference type="GO" id="GO:0006457">
    <property type="term" value="P:protein folding"/>
    <property type="evidence" value="ECO:0007669"/>
    <property type="project" value="InterPro"/>
</dbReference>
<keyword evidence="5" id="KW-0732">Signal</keyword>
<keyword evidence="8" id="KW-1185">Reference proteome</keyword>
<dbReference type="InterPro" id="IPR044666">
    <property type="entry name" value="Cyclophilin_A-like"/>
</dbReference>
<sequence length="282" mass="31760">MRNPIKLVLWAVLLISSFSCGGDQDYVATIHTEFGDIVAVFFDDTPVHKSNFISLAEEGRFDSTEFHRVMKGFMAQGGDVFTKEGLDPATWPTLPAEITSNHFHQRGMIAAARQPDGINPEKRSNGSQFYIVLGKVYSEDELMVDLSLLQPAFMKYIQLGSQEELKNEYVRLYEAQEFDSLTSLLISKSKEIEESLNINVTKNFSPAQVEAYTTVGGTPHLDGEYTVFGQVVQGMDVVDRIAEEPTGFRDKPTDPVWMTVTVEKMSKDKIEKEYGFVYPKNK</sequence>
<keyword evidence="3" id="KW-0697">Rotamase</keyword>
<proteinExistence type="inferred from homology"/>
<evidence type="ECO:0000313" key="8">
    <source>
        <dbReference type="Proteomes" id="UP000185221"/>
    </source>
</evidence>
<dbReference type="InterPro" id="IPR002130">
    <property type="entry name" value="Cyclophilin-type_PPIase_dom"/>
</dbReference>
<dbReference type="RefSeq" id="WP_234982188.1">
    <property type="nucleotide sequence ID" value="NZ_FSRC01000003.1"/>
</dbReference>
<evidence type="ECO:0000256" key="1">
    <source>
        <dbReference type="ARBA" id="ARBA00007365"/>
    </source>
</evidence>
<gene>
    <name evidence="7" type="ORF">SAMN05444394_3420</name>
</gene>
<dbReference type="Proteomes" id="UP000185221">
    <property type="component" value="Unassembled WGS sequence"/>
</dbReference>
<dbReference type="AlphaFoldDB" id="A0A1N6H017"/>
<dbReference type="Gene3D" id="2.40.100.10">
    <property type="entry name" value="Cyclophilin-like"/>
    <property type="match status" value="2"/>
</dbReference>
<organism evidence="7 8">
    <name type="scientific">Algoriphagus halophilus</name>
    <dbReference type="NCBI Taxonomy" id="226505"/>
    <lineage>
        <taxon>Bacteria</taxon>
        <taxon>Pseudomonadati</taxon>
        <taxon>Bacteroidota</taxon>
        <taxon>Cytophagia</taxon>
        <taxon>Cytophagales</taxon>
        <taxon>Cyclobacteriaceae</taxon>
        <taxon>Algoriphagus</taxon>
    </lineage>
</organism>
<dbReference type="GO" id="GO:0003755">
    <property type="term" value="F:peptidyl-prolyl cis-trans isomerase activity"/>
    <property type="evidence" value="ECO:0007669"/>
    <property type="project" value="UniProtKB-KW"/>
</dbReference>
<dbReference type="PANTHER" id="PTHR45625:SF4">
    <property type="entry name" value="PEPTIDYLPROLYL ISOMERASE DOMAIN AND WD REPEAT-CONTAINING PROTEIN 1"/>
    <property type="match status" value="1"/>
</dbReference>
<reference evidence="8" key="1">
    <citation type="submission" date="2016-11" db="EMBL/GenBank/DDBJ databases">
        <authorList>
            <person name="Varghese N."/>
            <person name="Submissions S."/>
        </authorList>
    </citation>
    <scope>NUCLEOTIDE SEQUENCE [LARGE SCALE GENOMIC DNA]</scope>
    <source>
        <strain evidence="8">DSM 15292</strain>
    </source>
</reference>
<dbReference type="PANTHER" id="PTHR45625">
    <property type="entry name" value="PEPTIDYL-PROLYL CIS-TRANS ISOMERASE-RELATED"/>
    <property type="match status" value="1"/>
</dbReference>
<keyword evidence="4 7" id="KW-0413">Isomerase</keyword>
<dbReference type="PROSITE" id="PS51257">
    <property type="entry name" value="PROKAR_LIPOPROTEIN"/>
    <property type="match status" value="1"/>
</dbReference>
<dbReference type="EMBL" id="FSRC01000003">
    <property type="protein sequence ID" value="SIO12975.1"/>
    <property type="molecule type" value="Genomic_DNA"/>
</dbReference>
<evidence type="ECO:0000256" key="5">
    <source>
        <dbReference type="SAM" id="SignalP"/>
    </source>
</evidence>
<dbReference type="STRING" id="226505.SAMN05444394_3420"/>
<dbReference type="Pfam" id="PF00160">
    <property type="entry name" value="Pro_isomerase"/>
    <property type="match status" value="2"/>
</dbReference>
<feature type="signal peptide" evidence="5">
    <location>
        <begin position="1"/>
        <end position="21"/>
    </location>
</feature>
<dbReference type="SUPFAM" id="SSF50891">
    <property type="entry name" value="Cyclophilin-like"/>
    <property type="match status" value="2"/>
</dbReference>
<dbReference type="PROSITE" id="PS50072">
    <property type="entry name" value="CSA_PPIASE_2"/>
    <property type="match status" value="1"/>
</dbReference>
<evidence type="ECO:0000259" key="6">
    <source>
        <dbReference type="PROSITE" id="PS50072"/>
    </source>
</evidence>
<protein>
    <recommendedName>
        <fullName evidence="2">peptidylprolyl isomerase</fullName>
        <ecNumber evidence="2">5.2.1.8</ecNumber>
    </recommendedName>
</protein>
<dbReference type="InterPro" id="IPR029000">
    <property type="entry name" value="Cyclophilin-like_dom_sf"/>
</dbReference>
<accession>A0A1N6H017</accession>
<dbReference type="InterPro" id="IPR020892">
    <property type="entry name" value="Cyclophilin-type_PPIase_CS"/>
</dbReference>